<dbReference type="EC" id="3.2.2.n1" evidence="3"/>
<protein>
    <recommendedName>
        <fullName evidence="3">Cytokinin riboside 5'-monophosphate phosphoribohydrolase</fullName>
        <ecNumber evidence="3">3.2.2.n1</ecNumber>
    </recommendedName>
</protein>
<dbReference type="Pfam" id="PF03641">
    <property type="entry name" value="Lysine_decarbox"/>
    <property type="match status" value="1"/>
</dbReference>
<organism evidence="4 5">
    <name type="scientific">Pontivivens nitratireducens</name>
    <dbReference type="NCBI Taxonomy" id="2758038"/>
    <lineage>
        <taxon>Bacteria</taxon>
        <taxon>Pseudomonadati</taxon>
        <taxon>Pseudomonadota</taxon>
        <taxon>Alphaproteobacteria</taxon>
        <taxon>Rhodobacterales</taxon>
        <taxon>Paracoccaceae</taxon>
        <taxon>Pontivivens</taxon>
    </lineage>
</organism>
<comment type="catalytic activity">
    <reaction evidence="1">
        <text>AMP + H2O = D-ribose 5-phosphate + adenine</text>
        <dbReference type="Rhea" id="RHEA:20129"/>
        <dbReference type="ChEBI" id="CHEBI:15377"/>
        <dbReference type="ChEBI" id="CHEBI:16708"/>
        <dbReference type="ChEBI" id="CHEBI:78346"/>
        <dbReference type="ChEBI" id="CHEBI:456215"/>
        <dbReference type="EC" id="3.2.2.4"/>
    </reaction>
</comment>
<evidence type="ECO:0000256" key="2">
    <source>
        <dbReference type="ARBA" id="ARBA00006763"/>
    </source>
</evidence>
<keyword evidence="5" id="KW-1185">Reference proteome</keyword>
<dbReference type="KEGG" id="mon:G8E03_09615"/>
<dbReference type="GO" id="GO:0005829">
    <property type="term" value="C:cytosol"/>
    <property type="evidence" value="ECO:0007669"/>
    <property type="project" value="TreeGrafter"/>
</dbReference>
<dbReference type="PANTHER" id="PTHR31223">
    <property type="entry name" value="LOG FAMILY PROTEIN YJL055W"/>
    <property type="match status" value="1"/>
</dbReference>
<keyword evidence="3" id="KW-0378">Hydrolase</keyword>
<proteinExistence type="inferred from homology"/>
<dbReference type="InterPro" id="IPR031100">
    <property type="entry name" value="LOG_fam"/>
</dbReference>
<dbReference type="Proteomes" id="UP000500791">
    <property type="component" value="Chromosome"/>
</dbReference>
<dbReference type="EMBL" id="CP049811">
    <property type="protein sequence ID" value="QIK41004.1"/>
    <property type="molecule type" value="Genomic_DNA"/>
</dbReference>
<dbReference type="AlphaFoldDB" id="A0A6G7VLX3"/>
<name>A0A6G7VLX3_9RHOB</name>
<dbReference type="GO" id="GO:0008714">
    <property type="term" value="F:AMP nucleosidase activity"/>
    <property type="evidence" value="ECO:0007669"/>
    <property type="project" value="UniProtKB-EC"/>
</dbReference>
<dbReference type="InterPro" id="IPR005269">
    <property type="entry name" value="LOG"/>
</dbReference>
<dbReference type="SUPFAM" id="SSF102405">
    <property type="entry name" value="MCP/YpsA-like"/>
    <property type="match status" value="1"/>
</dbReference>
<dbReference type="PANTHER" id="PTHR31223:SF70">
    <property type="entry name" value="LOG FAMILY PROTEIN YJL055W"/>
    <property type="match status" value="1"/>
</dbReference>
<accession>A0A6G7VLX3</accession>
<dbReference type="Gene3D" id="3.40.50.450">
    <property type="match status" value="1"/>
</dbReference>
<comment type="similarity">
    <text evidence="2 3">Belongs to the LOG family.</text>
</comment>
<gene>
    <name evidence="4" type="ORF">G8E03_09615</name>
</gene>
<reference evidence="4 5" key="1">
    <citation type="submission" date="2020-03" db="EMBL/GenBank/DDBJ databases">
        <title>Complete genome sequence of Monaibacterium sp. ALG8 with diverse plasmids.</title>
        <authorList>
            <person name="Sun C."/>
        </authorList>
    </citation>
    <scope>NUCLEOTIDE SEQUENCE [LARGE SCALE GENOMIC DNA]</scope>
    <source>
        <strain evidence="4 5">ALG8</strain>
    </source>
</reference>
<dbReference type="RefSeq" id="WP_166191061.1">
    <property type="nucleotide sequence ID" value="NZ_CP049811.1"/>
</dbReference>
<evidence type="ECO:0000313" key="4">
    <source>
        <dbReference type="EMBL" id="QIK41004.1"/>
    </source>
</evidence>
<evidence type="ECO:0000256" key="3">
    <source>
        <dbReference type="RuleBase" id="RU363015"/>
    </source>
</evidence>
<evidence type="ECO:0000313" key="5">
    <source>
        <dbReference type="Proteomes" id="UP000500791"/>
    </source>
</evidence>
<sequence length="186" mass="19707">MTSTLTHGICVFCGSRPGDDPAFIADATTIGQAIAAEGWRVIYGAGDIGIMGAVAEAAQSAGGKLFGVIPQHLVDVEVGRVSSDAFVVTDNMHTRKTVMFANSDAILVLPGGPGTLDELFEVMTWRQLGVHDKPIVLLNTNGYWDGLIDLIDGIIARGFAEPSFKEFLTVVTTPDQAMASLRARLS</sequence>
<dbReference type="NCBIfam" id="TIGR00730">
    <property type="entry name" value="Rossman fold protein, TIGR00730 family"/>
    <property type="match status" value="1"/>
</dbReference>
<keyword evidence="3" id="KW-0203">Cytokinin biosynthesis</keyword>
<evidence type="ECO:0000256" key="1">
    <source>
        <dbReference type="ARBA" id="ARBA00000274"/>
    </source>
</evidence>
<dbReference type="GO" id="GO:0009691">
    <property type="term" value="P:cytokinin biosynthetic process"/>
    <property type="evidence" value="ECO:0007669"/>
    <property type="project" value="UniProtKB-UniRule"/>
</dbReference>